<evidence type="ECO:0000313" key="3">
    <source>
        <dbReference type="Proteomes" id="UP000290106"/>
    </source>
</evidence>
<evidence type="ECO:0000313" key="2">
    <source>
        <dbReference type="EMBL" id="RXS74751.1"/>
    </source>
</evidence>
<dbReference type="OrthoDB" id="1767071at2"/>
<feature type="transmembrane region" description="Helical" evidence="1">
    <location>
        <begin position="25"/>
        <end position="47"/>
    </location>
</feature>
<keyword evidence="3" id="KW-1185">Reference proteome</keyword>
<dbReference type="RefSeq" id="WP_022400129.1">
    <property type="nucleotide sequence ID" value="NZ_DAWBJR010000001.1"/>
</dbReference>
<proteinExistence type="predicted"/>
<dbReference type="EMBL" id="SDKC01000001">
    <property type="protein sequence ID" value="RXS74751.1"/>
    <property type="molecule type" value="Genomic_DNA"/>
</dbReference>
<comment type="caution">
    <text evidence="2">The sequence shown here is derived from an EMBL/GenBank/DDBJ whole genome shotgun (WGS) entry which is preliminary data.</text>
</comment>
<name>A0A4Q1RGI2_9FIRM</name>
<keyword evidence="1" id="KW-0472">Membrane</keyword>
<sequence length="81" mass="9252">MSQAKVDNYKKNKANRQKMMKKEKFLHRLEMVGITLVCVVFVGWIGYSIYAKVERAQGTTQETVEFDASAVQDYVSGLTQD</sequence>
<organism evidence="2 3">
    <name type="scientific">Blautia faecicola</name>
    <dbReference type="NCBI Taxonomy" id="2509240"/>
    <lineage>
        <taxon>Bacteria</taxon>
        <taxon>Bacillati</taxon>
        <taxon>Bacillota</taxon>
        <taxon>Clostridia</taxon>
        <taxon>Lachnospirales</taxon>
        <taxon>Lachnospiraceae</taxon>
        <taxon>Blautia</taxon>
    </lineage>
</organism>
<protein>
    <submittedName>
        <fullName evidence="2">Uncharacterized protein</fullName>
    </submittedName>
</protein>
<evidence type="ECO:0000256" key="1">
    <source>
        <dbReference type="SAM" id="Phobius"/>
    </source>
</evidence>
<dbReference type="AlphaFoldDB" id="A0A4Q1RGI2"/>
<gene>
    <name evidence="2" type="ORF">ETP43_05680</name>
</gene>
<dbReference type="Proteomes" id="UP000290106">
    <property type="component" value="Unassembled WGS sequence"/>
</dbReference>
<keyword evidence="1" id="KW-1133">Transmembrane helix</keyword>
<keyword evidence="1" id="KW-0812">Transmembrane</keyword>
<accession>A0A4Q1RGI2</accession>
<reference evidence="2 3" key="1">
    <citation type="submission" date="2019-01" db="EMBL/GenBank/DDBJ databases">
        <title>Blautia sp. nov. KGMB01111 isolated human feces.</title>
        <authorList>
            <person name="Park J.-E."/>
            <person name="Kim J.-S."/>
            <person name="Park S.-H."/>
        </authorList>
    </citation>
    <scope>NUCLEOTIDE SEQUENCE [LARGE SCALE GENOMIC DNA]</scope>
    <source>
        <strain evidence="2 3">KGMB01111</strain>
    </source>
</reference>